<proteinExistence type="predicted"/>
<sequence>MLNQESFLEQSLAKDTQQLWKLQEENYRKELNKVMFESLS</sequence>
<evidence type="ECO:0000313" key="2">
    <source>
        <dbReference type="Proteomes" id="UP000593573"/>
    </source>
</evidence>
<gene>
    <name evidence="1" type="ORF">Goklo_001637</name>
</gene>
<accession>A0A7J8W1L5</accession>
<feature type="non-terminal residue" evidence="1">
    <location>
        <position position="40"/>
    </location>
</feature>
<comment type="caution">
    <text evidence="1">The sequence shown here is derived from an EMBL/GenBank/DDBJ whole genome shotgun (WGS) entry which is preliminary data.</text>
</comment>
<dbReference type="AlphaFoldDB" id="A0A7J8W1L5"/>
<name>A0A7J8W1L5_9ROSI</name>
<protein>
    <submittedName>
        <fullName evidence="1">Uncharacterized protein</fullName>
    </submittedName>
</protein>
<reference evidence="1 2" key="1">
    <citation type="journal article" date="2019" name="Genome Biol. Evol.">
        <title>Insights into the evolution of the New World diploid cottons (Gossypium, subgenus Houzingenia) based on genome sequencing.</title>
        <authorList>
            <person name="Grover C.E."/>
            <person name="Arick M.A. 2nd"/>
            <person name="Thrash A."/>
            <person name="Conover J.L."/>
            <person name="Sanders W.S."/>
            <person name="Peterson D.G."/>
            <person name="Frelichowski J.E."/>
            <person name="Scheffler J.A."/>
            <person name="Scheffler B.E."/>
            <person name="Wendel J.F."/>
        </authorList>
    </citation>
    <scope>NUCLEOTIDE SEQUENCE [LARGE SCALE GENOMIC DNA]</scope>
    <source>
        <strain evidence="1">57</strain>
        <tissue evidence="1">Leaf</tissue>
    </source>
</reference>
<evidence type="ECO:0000313" key="1">
    <source>
        <dbReference type="EMBL" id="MBA0668752.1"/>
    </source>
</evidence>
<organism evidence="1 2">
    <name type="scientific">Gossypium klotzschianum</name>
    <dbReference type="NCBI Taxonomy" id="34286"/>
    <lineage>
        <taxon>Eukaryota</taxon>
        <taxon>Viridiplantae</taxon>
        <taxon>Streptophyta</taxon>
        <taxon>Embryophyta</taxon>
        <taxon>Tracheophyta</taxon>
        <taxon>Spermatophyta</taxon>
        <taxon>Magnoliopsida</taxon>
        <taxon>eudicotyledons</taxon>
        <taxon>Gunneridae</taxon>
        <taxon>Pentapetalae</taxon>
        <taxon>rosids</taxon>
        <taxon>malvids</taxon>
        <taxon>Malvales</taxon>
        <taxon>Malvaceae</taxon>
        <taxon>Malvoideae</taxon>
        <taxon>Gossypium</taxon>
    </lineage>
</organism>
<dbReference type="EMBL" id="JABFAB010000013">
    <property type="protein sequence ID" value="MBA0668752.1"/>
    <property type="molecule type" value="Genomic_DNA"/>
</dbReference>
<keyword evidence="2" id="KW-1185">Reference proteome</keyword>
<dbReference type="Proteomes" id="UP000593573">
    <property type="component" value="Unassembled WGS sequence"/>
</dbReference>